<feature type="modified residue" description="4-aspartylphosphate" evidence="1">
    <location>
        <position position="58"/>
    </location>
</feature>
<dbReference type="Pfam" id="PF04397">
    <property type="entry name" value="LytTR"/>
    <property type="match status" value="1"/>
</dbReference>
<feature type="domain" description="HTH LytTR-type" evidence="3">
    <location>
        <begin position="132"/>
        <end position="233"/>
    </location>
</feature>
<evidence type="ECO:0000313" key="4">
    <source>
        <dbReference type="EMBL" id="QOS38996.1"/>
    </source>
</evidence>
<evidence type="ECO:0000256" key="1">
    <source>
        <dbReference type="PROSITE-ProRule" id="PRU00169"/>
    </source>
</evidence>
<evidence type="ECO:0000259" key="2">
    <source>
        <dbReference type="PROSITE" id="PS50110"/>
    </source>
</evidence>
<accession>A0A7M1XHU3</accession>
<dbReference type="Gene3D" id="2.40.50.1020">
    <property type="entry name" value="LytTr DNA-binding domain"/>
    <property type="match status" value="1"/>
</dbReference>
<feature type="domain" description="Response regulatory" evidence="2">
    <location>
        <begin position="3"/>
        <end position="121"/>
    </location>
</feature>
<dbReference type="InterPro" id="IPR011006">
    <property type="entry name" value="CheY-like_superfamily"/>
</dbReference>
<dbReference type="InterPro" id="IPR046947">
    <property type="entry name" value="LytR-like"/>
</dbReference>
<dbReference type="SMART" id="SM00448">
    <property type="entry name" value="REC"/>
    <property type="match status" value="1"/>
</dbReference>
<keyword evidence="4" id="KW-0238">DNA-binding</keyword>
<protein>
    <submittedName>
        <fullName evidence="4">DNA-binding response regulator</fullName>
    </submittedName>
</protein>
<dbReference type="PROSITE" id="PS50110">
    <property type="entry name" value="RESPONSE_REGULATORY"/>
    <property type="match status" value="1"/>
</dbReference>
<evidence type="ECO:0000259" key="3">
    <source>
        <dbReference type="PROSITE" id="PS50930"/>
    </source>
</evidence>
<dbReference type="PROSITE" id="PS50930">
    <property type="entry name" value="HTH_LYTTR"/>
    <property type="match status" value="1"/>
</dbReference>
<dbReference type="InterPro" id="IPR001789">
    <property type="entry name" value="Sig_transdc_resp-reg_receiver"/>
</dbReference>
<dbReference type="KEGG" id="trc:DYE49_00410"/>
<proteinExistence type="predicted"/>
<dbReference type="GO" id="GO:0003677">
    <property type="term" value="F:DNA binding"/>
    <property type="evidence" value="ECO:0007669"/>
    <property type="project" value="UniProtKB-KW"/>
</dbReference>
<dbReference type="PANTHER" id="PTHR37299">
    <property type="entry name" value="TRANSCRIPTIONAL REGULATOR-RELATED"/>
    <property type="match status" value="1"/>
</dbReference>
<dbReference type="EMBL" id="CP031517">
    <property type="protein sequence ID" value="QOS38996.1"/>
    <property type="molecule type" value="Genomic_DNA"/>
</dbReference>
<dbReference type="AlphaFoldDB" id="A0A7M1XHU3"/>
<dbReference type="SUPFAM" id="SSF52172">
    <property type="entry name" value="CheY-like"/>
    <property type="match status" value="1"/>
</dbReference>
<keyword evidence="1" id="KW-0597">Phosphoprotein</keyword>
<dbReference type="Pfam" id="PF00072">
    <property type="entry name" value="Response_reg"/>
    <property type="match status" value="1"/>
</dbReference>
<evidence type="ECO:0000313" key="5">
    <source>
        <dbReference type="Proteomes" id="UP000593591"/>
    </source>
</evidence>
<dbReference type="GO" id="GO:0000156">
    <property type="term" value="F:phosphorelay response regulator activity"/>
    <property type="evidence" value="ECO:0007669"/>
    <property type="project" value="InterPro"/>
</dbReference>
<reference evidence="4 5" key="1">
    <citation type="submission" date="2018-08" db="EMBL/GenBank/DDBJ databases">
        <title>The first complete genome of Treponema rectale (CHPAT), a commensal spirochete of the bovine rectum.</title>
        <authorList>
            <person name="Staton G.J."/>
            <person name="Clegg S.R."/>
            <person name="Carter S.D."/>
            <person name="Radford A.D."/>
            <person name="Darby A."/>
            <person name="Hall N."/>
            <person name="Birtles R.J."/>
            <person name="Evans N.J."/>
        </authorList>
    </citation>
    <scope>NUCLEOTIDE SEQUENCE [LARGE SCALE GENOMIC DNA]</scope>
    <source>
        <strain evidence="4 5">CHPA</strain>
    </source>
</reference>
<dbReference type="PANTHER" id="PTHR37299:SF1">
    <property type="entry name" value="STAGE 0 SPORULATION PROTEIN A HOMOLOG"/>
    <property type="match status" value="1"/>
</dbReference>
<dbReference type="Gene3D" id="3.40.50.2300">
    <property type="match status" value="1"/>
</dbReference>
<organism evidence="4 5">
    <name type="scientific">Treponema rectale</name>
    <dbReference type="NCBI Taxonomy" id="744512"/>
    <lineage>
        <taxon>Bacteria</taxon>
        <taxon>Pseudomonadati</taxon>
        <taxon>Spirochaetota</taxon>
        <taxon>Spirochaetia</taxon>
        <taxon>Spirochaetales</taxon>
        <taxon>Treponemataceae</taxon>
        <taxon>Treponema</taxon>
    </lineage>
</organism>
<gene>
    <name evidence="4" type="ORF">DYE49_00410</name>
</gene>
<dbReference type="Proteomes" id="UP000593591">
    <property type="component" value="Chromosome"/>
</dbReference>
<dbReference type="SMART" id="SM00850">
    <property type="entry name" value="LytTR"/>
    <property type="match status" value="1"/>
</dbReference>
<sequence>MIYISIVEDNDEDYLNLKDSLDRYVKESSFDYCLTRYLSGQDFLDHYPEGQNNIIFMDIEMPGINGVETSRLIRQKDDKAVLIFVTNLAQYAIQGYEVEALDFVLKPVTYPTFRMKLSRALKLALREQEYVFKLEDGGQTSFLNSSDIYYVETYGHLLIFHTKKGEIRTYMAMRTLEHIIKENNIHNLARCNTSFVVNLKYVTKISGLDVYINNDKLTISRPRRKEFLAQLNLFMMNGGK</sequence>
<name>A0A7M1XHU3_9SPIR</name>
<dbReference type="InterPro" id="IPR007492">
    <property type="entry name" value="LytTR_DNA-bd_dom"/>
</dbReference>